<feature type="region of interest" description="Disordered" evidence="1">
    <location>
        <begin position="36"/>
        <end position="78"/>
    </location>
</feature>
<evidence type="ECO:0000313" key="4">
    <source>
        <dbReference type="Proteomes" id="UP001301350"/>
    </source>
</evidence>
<evidence type="ECO:0000256" key="2">
    <source>
        <dbReference type="SAM" id="Phobius"/>
    </source>
</evidence>
<gene>
    <name evidence="3" type="ORF">CDCA_CDCA12G3510</name>
</gene>
<comment type="caution">
    <text evidence="3">The sequence shown here is derived from an EMBL/GenBank/DDBJ whole genome shotgun (WGS) entry which is preliminary data.</text>
</comment>
<name>A0AAV9IYS9_CYACA</name>
<sequence length="78" mass="8435">MPTSSLVRNAAGWSFAGVVFYWFVYRPGQAERQQAARRAARERSDLVLIGGQDKHGKARARPSSPAETAPSTDSGGDE</sequence>
<organism evidence="3 4">
    <name type="scientific">Cyanidium caldarium</name>
    <name type="common">Red alga</name>
    <dbReference type="NCBI Taxonomy" id="2771"/>
    <lineage>
        <taxon>Eukaryota</taxon>
        <taxon>Rhodophyta</taxon>
        <taxon>Bangiophyceae</taxon>
        <taxon>Cyanidiales</taxon>
        <taxon>Cyanidiaceae</taxon>
        <taxon>Cyanidium</taxon>
    </lineage>
</organism>
<evidence type="ECO:0000313" key="3">
    <source>
        <dbReference type="EMBL" id="KAK4537485.1"/>
    </source>
</evidence>
<dbReference type="AlphaFoldDB" id="A0AAV9IYS9"/>
<feature type="transmembrane region" description="Helical" evidence="2">
    <location>
        <begin position="6"/>
        <end position="24"/>
    </location>
</feature>
<protein>
    <submittedName>
        <fullName evidence="3">Uncharacterized protein</fullName>
    </submittedName>
</protein>
<evidence type="ECO:0000256" key="1">
    <source>
        <dbReference type="SAM" id="MobiDB-lite"/>
    </source>
</evidence>
<proteinExistence type="predicted"/>
<keyword evidence="2" id="KW-0812">Transmembrane</keyword>
<keyword evidence="4" id="KW-1185">Reference proteome</keyword>
<reference evidence="3 4" key="1">
    <citation type="submission" date="2022-07" db="EMBL/GenBank/DDBJ databases">
        <title>Genome-wide signatures of adaptation to extreme environments.</title>
        <authorList>
            <person name="Cho C.H."/>
            <person name="Yoon H.S."/>
        </authorList>
    </citation>
    <scope>NUCLEOTIDE SEQUENCE [LARGE SCALE GENOMIC DNA]</scope>
    <source>
        <strain evidence="3 4">DBV 063 E5</strain>
    </source>
</reference>
<keyword evidence="2" id="KW-0472">Membrane</keyword>
<keyword evidence="2" id="KW-1133">Transmembrane helix</keyword>
<accession>A0AAV9IYS9</accession>
<feature type="compositionally biased region" description="Polar residues" evidence="1">
    <location>
        <begin position="65"/>
        <end position="78"/>
    </location>
</feature>
<dbReference type="EMBL" id="JANCYW010000012">
    <property type="protein sequence ID" value="KAK4537485.1"/>
    <property type="molecule type" value="Genomic_DNA"/>
</dbReference>
<dbReference type="Proteomes" id="UP001301350">
    <property type="component" value="Unassembled WGS sequence"/>
</dbReference>